<dbReference type="Pfam" id="PF02565">
    <property type="entry name" value="RecO_C"/>
    <property type="match status" value="1"/>
</dbReference>
<dbReference type="HAMAP" id="MF_00201">
    <property type="entry name" value="RecO"/>
    <property type="match status" value="1"/>
</dbReference>
<evidence type="ECO:0000256" key="7">
    <source>
        <dbReference type="ARBA" id="ARBA00033409"/>
    </source>
</evidence>
<dbReference type="Gene3D" id="1.20.1440.120">
    <property type="entry name" value="Recombination protein O, C-terminal domain"/>
    <property type="match status" value="1"/>
</dbReference>
<dbReference type="STRING" id="28885.EI16_00265"/>
<dbReference type="EMBL" id="JMIU01000001">
    <property type="protein sequence ID" value="KDN94786.1"/>
    <property type="molecule type" value="Genomic_DNA"/>
</dbReference>
<accession>A0A066ZWQ9</accession>
<keyword evidence="11" id="KW-1185">Reference proteome</keyword>
<comment type="function">
    <text evidence="1 8">Involved in DNA repair and RecF pathway recombination.</text>
</comment>
<dbReference type="InterPro" id="IPR037278">
    <property type="entry name" value="ARFGAP/RecO"/>
</dbReference>
<evidence type="ECO:0000259" key="9">
    <source>
        <dbReference type="Pfam" id="PF11967"/>
    </source>
</evidence>
<dbReference type="InterPro" id="IPR012340">
    <property type="entry name" value="NA-bd_OB-fold"/>
</dbReference>
<protein>
    <recommendedName>
        <fullName evidence="3 8">DNA repair protein RecO</fullName>
    </recommendedName>
    <alternativeName>
        <fullName evidence="7 8">Recombination protein O</fullName>
    </alternativeName>
</protein>
<comment type="similarity">
    <text evidence="2 8">Belongs to the RecO family.</text>
</comment>
<dbReference type="Proteomes" id="UP000027341">
    <property type="component" value="Unassembled WGS sequence"/>
</dbReference>
<dbReference type="InterPro" id="IPR003717">
    <property type="entry name" value="RecO"/>
</dbReference>
<feature type="domain" description="DNA replication/recombination mediator RecO N-terminal" evidence="9">
    <location>
        <begin position="1"/>
        <end position="68"/>
    </location>
</feature>
<gene>
    <name evidence="8" type="primary">recO</name>
    <name evidence="10" type="ORF">EI16_00265</name>
</gene>
<dbReference type="PANTHER" id="PTHR33991">
    <property type="entry name" value="DNA REPAIR PROTEIN RECO"/>
    <property type="match status" value="1"/>
</dbReference>
<dbReference type="AlphaFoldDB" id="A0A066ZWQ9"/>
<evidence type="ECO:0000313" key="11">
    <source>
        <dbReference type="Proteomes" id="UP000027341"/>
    </source>
</evidence>
<evidence type="ECO:0000256" key="6">
    <source>
        <dbReference type="ARBA" id="ARBA00023204"/>
    </source>
</evidence>
<dbReference type="PANTHER" id="PTHR33991:SF1">
    <property type="entry name" value="DNA REPAIR PROTEIN RECO"/>
    <property type="match status" value="1"/>
</dbReference>
<dbReference type="SUPFAM" id="SSF57863">
    <property type="entry name" value="ArfGap/RecO-like zinc finger"/>
    <property type="match status" value="1"/>
</dbReference>
<dbReference type="NCBIfam" id="TIGR00613">
    <property type="entry name" value="reco"/>
    <property type="match status" value="1"/>
</dbReference>
<dbReference type="GO" id="GO:0006302">
    <property type="term" value="P:double-strand break repair"/>
    <property type="evidence" value="ECO:0007669"/>
    <property type="project" value="TreeGrafter"/>
</dbReference>
<dbReference type="RefSeq" id="WP_029908251.1">
    <property type="nucleotide sequence ID" value="NZ_AP020335.1"/>
</dbReference>
<reference evidence="10 11" key="1">
    <citation type="submission" date="2014-04" db="EMBL/GenBank/DDBJ databases">
        <title>Draft genome sequence of Hydrogenovibrio marinus MH-110, a model organism for aerobic H2 metabolism.</title>
        <authorList>
            <person name="Cha H.J."/>
            <person name="Jo B.H."/>
            <person name="Hwang B.H."/>
        </authorList>
    </citation>
    <scope>NUCLEOTIDE SEQUENCE [LARGE SCALE GENOMIC DNA]</scope>
    <source>
        <strain evidence="10 11">MH-110</strain>
    </source>
</reference>
<evidence type="ECO:0000256" key="4">
    <source>
        <dbReference type="ARBA" id="ARBA00022763"/>
    </source>
</evidence>
<dbReference type="InterPro" id="IPR042242">
    <property type="entry name" value="RecO_C"/>
</dbReference>
<name>A0A066ZWQ9_HYDMR</name>
<dbReference type="Pfam" id="PF11967">
    <property type="entry name" value="RecO_N"/>
    <property type="match status" value="1"/>
</dbReference>
<proteinExistence type="inferred from homology"/>
<evidence type="ECO:0000256" key="5">
    <source>
        <dbReference type="ARBA" id="ARBA00023172"/>
    </source>
</evidence>
<organism evidence="10 11">
    <name type="scientific">Hydrogenovibrio marinus</name>
    <dbReference type="NCBI Taxonomy" id="28885"/>
    <lineage>
        <taxon>Bacteria</taxon>
        <taxon>Pseudomonadati</taxon>
        <taxon>Pseudomonadota</taxon>
        <taxon>Gammaproteobacteria</taxon>
        <taxon>Thiotrichales</taxon>
        <taxon>Piscirickettsiaceae</taxon>
        <taxon>Hydrogenovibrio</taxon>
    </lineage>
</organism>
<comment type="caution">
    <text evidence="10">The sequence shown here is derived from an EMBL/GenBank/DDBJ whole genome shotgun (WGS) entry which is preliminary data.</text>
</comment>
<keyword evidence="6 8" id="KW-0234">DNA repair</keyword>
<evidence type="ECO:0000313" key="10">
    <source>
        <dbReference type="EMBL" id="KDN94786.1"/>
    </source>
</evidence>
<dbReference type="InterPro" id="IPR022572">
    <property type="entry name" value="DNA_rep/recomb_RecO_N"/>
</dbReference>
<keyword evidence="5 8" id="KW-0233">DNA recombination</keyword>
<dbReference type="GO" id="GO:0043590">
    <property type="term" value="C:bacterial nucleoid"/>
    <property type="evidence" value="ECO:0007669"/>
    <property type="project" value="TreeGrafter"/>
</dbReference>
<sequence length="243" mass="27694">MALEIQQQAYVLHKRPYRETSLLVTFLTAEKGRQNAVVKGVRSNSKSSRVKQAWLQPFQSLNISWAERSVHQSDLVNLRLLEPASVRFPLVGDANICGLYLNELLYRLLYPRVTSESIFEDYQQALLGLARAQDRNEQAWVLRQFEFQLLNDLGYGFDLSSDAAGNEIDEGKQYKFVPELGFVELSGLVEIQGTTISGRCILRFLAEDYSPDCANAIKQFFRQVLAYYLGNKPIQTRALFQGN</sequence>
<evidence type="ECO:0000256" key="3">
    <source>
        <dbReference type="ARBA" id="ARBA00021310"/>
    </source>
</evidence>
<keyword evidence="4 8" id="KW-0227">DNA damage</keyword>
<dbReference type="GO" id="GO:0006310">
    <property type="term" value="P:DNA recombination"/>
    <property type="evidence" value="ECO:0007669"/>
    <property type="project" value="UniProtKB-UniRule"/>
</dbReference>
<dbReference type="Gene3D" id="2.40.50.140">
    <property type="entry name" value="Nucleic acid-binding proteins"/>
    <property type="match status" value="1"/>
</dbReference>
<evidence type="ECO:0000256" key="2">
    <source>
        <dbReference type="ARBA" id="ARBA00007452"/>
    </source>
</evidence>
<evidence type="ECO:0000256" key="1">
    <source>
        <dbReference type="ARBA" id="ARBA00003065"/>
    </source>
</evidence>
<evidence type="ECO:0000256" key="8">
    <source>
        <dbReference type="HAMAP-Rule" id="MF_00201"/>
    </source>
</evidence>
<dbReference type="SUPFAM" id="SSF50249">
    <property type="entry name" value="Nucleic acid-binding proteins"/>
    <property type="match status" value="1"/>
</dbReference>